<keyword evidence="3" id="KW-1185">Reference proteome</keyword>
<reference evidence="2 3" key="1">
    <citation type="submission" date="2023-11" db="EMBL/GenBank/DDBJ databases">
        <title>Halocaridina rubra genome assembly.</title>
        <authorList>
            <person name="Smith C."/>
        </authorList>
    </citation>
    <scope>NUCLEOTIDE SEQUENCE [LARGE SCALE GENOMIC DNA]</scope>
    <source>
        <strain evidence="2">EP-1</strain>
        <tissue evidence="2">Whole</tissue>
    </source>
</reference>
<feature type="compositionally biased region" description="Gly residues" evidence="1">
    <location>
        <begin position="110"/>
        <end position="130"/>
    </location>
</feature>
<evidence type="ECO:0000256" key="1">
    <source>
        <dbReference type="SAM" id="MobiDB-lite"/>
    </source>
</evidence>
<evidence type="ECO:0000313" key="2">
    <source>
        <dbReference type="EMBL" id="KAK7079064.1"/>
    </source>
</evidence>
<organism evidence="2 3">
    <name type="scientific">Halocaridina rubra</name>
    <name type="common">Hawaiian red shrimp</name>
    <dbReference type="NCBI Taxonomy" id="373956"/>
    <lineage>
        <taxon>Eukaryota</taxon>
        <taxon>Metazoa</taxon>
        <taxon>Ecdysozoa</taxon>
        <taxon>Arthropoda</taxon>
        <taxon>Crustacea</taxon>
        <taxon>Multicrustacea</taxon>
        <taxon>Malacostraca</taxon>
        <taxon>Eumalacostraca</taxon>
        <taxon>Eucarida</taxon>
        <taxon>Decapoda</taxon>
        <taxon>Pleocyemata</taxon>
        <taxon>Caridea</taxon>
        <taxon>Atyoidea</taxon>
        <taxon>Atyidae</taxon>
        <taxon>Halocaridina</taxon>
    </lineage>
</organism>
<evidence type="ECO:0000313" key="3">
    <source>
        <dbReference type="Proteomes" id="UP001381693"/>
    </source>
</evidence>
<feature type="region of interest" description="Disordered" evidence="1">
    <location>
        <begin position="91"/>
        <end position="130"/>
    </location>
</feature>
<gene>
    <name evidence="2" type="ORF">SK128_014141</name>
</gene>
<comment type="caution">
    <text evidence="2">The sequence shown here is derived from an EMBL/GenBank/DDBJ whole genome shotgun (WGS) entry which is preliminary data.</text>
</comment>
<dbReference type="Proteomes" id="UP001381693">
    <property type="component" value="Unassembled WGS sequence"/>
</dbReference>
<name>A0AAN8XH39_HALRR</name>
<sequence length="130" mass="13508">MVALAVSLRNVSWAAPRESEVTSAIQELSAVLRGLRSDITSNFERLLSDLHQDRLARTELSLSLRDQVEENRLSIEMLRNQVVSMAKGSGCPANMESLSPEGGRNIGISEGIGGGTEGGGGEGGGVGGGA</sequence>
<dbReference type="AlphaFoldDB" id="A0AAN8XH39"/>
<protein>
    <submittedName>
        <fullName evidence="2">Uncharacterized protein</fullName>
    </submittedName>
</protein>
<proteinExistence type="predicted"/>
<feature type="non-terminal residue" evidence="2">
    <location>
        <position position="130"/>
    </location>
</feature>
<accession>A0AAN8XH39</accession>
<dbReference type="EMBL" id="JAXCGZ010007592">
    <property type="protein sequence ID" value="KAK7079064.1"/>
    <property type="molecule type" value="Genomic_DNA"/>
</dbReference>